<feature type="transmembrane region" description="Helical" evidence="5">
    <location>
        <begin position="12"/>
        <end position="30"/>
    </location>
</feature>
<gene>
    <name evidence="7" type="ORF">ACFPET_13970</name>
</gene>
<dbReference type="RefSeq" id="WP_380622100.1">
    <property type="nucleotide sequence ID" value="NZ_JBHSDK010000018.1"/>
</dbReference>
<proteinExistence type="predicted"/>
<evidence type="ECO:0000313" key="8">
    <source>
        <dbReference type="Proteomes" id="UP001595823"/>
    </source>
</evidence>
<evidence type="ECO:0000256" key="5">
    <source>
        <dbReference type="SAM" id="Phobius"/>
    </source>
</evidence>
<accession>A0ABV8TZQ8</accession>
<evidence type="ECO:0000256" key="4">
    <source>
        <dbReference type="ARBA" id="ARBA00023136"/>
    </source>
</evidence>
<reference evidence="8" key="1">
    <citation type="journal article" date="2019" name="Int. J. Syst. Evol. Microbiol.">
        <title>The Global Catalogue of Microorganisms (GCM) 10K type strain sequencing project: providing services to taxonomists for standard genome sequencing and annotation.</title>
        <authorList>
            <consortium name="The Broad Institute Genomics Platform"/>
            <consortium name="The Broad Institute Genome Sequencing Center for Infectious Disease"/>
            <person name="Wu L."/>
            <person name="Ma J."/>
        </authorList>
    </citation>
    <scope>NUCLEOTIDE SEQUENCE [LARGE SCALE GENOMIC DNA]</scope>
    <source>
        <strain evidence="8">IBRC-M 10908</strain>
    </source>
</reference>
<protein>
    <submittedName>
        <fullName evidence="7">LapA family protein</fullName>
    </submittedName>
</protein>
<evidence type="ECO:0000256" key="2">
    <source>
        <dbReference type="ARBA" id="ARBA00022692"/>
    </source>
</evidence>
<dbReference type="Proteomes" id="UP001595823">
    <property type="component" value="Unassembled WGS sequence"/>
</dbReference>
<name>A0ABV8TZQ8_9ACTN</name>
<sequence>MSESESARKSPLPRIIGAVVIIGLAAWFVIANTQEVSVRLWVAKVEMPMWIMLVVVFAAGWAVGALLRRRSAKKKAD</sequence>
<feature type="transmembrane region" description="Helical" evidence="5">
    <location>
        <begin position="50"/>
        <end position="67"/>
    </location>
</feature>
<keyword evidence="8" id="KW-1185">Reference proteome</keyword>
<feature type="domain" description="Lipopolysaccharide assembly protein A" evidence="6">
    <location>
        <begin position="32"/>
        <end position="67"/>
    </location>
</feature>
<dbReference type="EMBL" id="JBHSDK010000018">
    <property type="protein sequence ID" value="MFC4336309.1"/>
    <property type="molecule type" value="Genomic_DNA"/>
</dbReference>
<keyword evidence="1" id="KW-1003">Cell membrane</keyword>
<keyword evidence="4 5" id="KW-0472">Membrane</keyword>
<evidence type="ECO:0000256" key="3">
    <source>
        <dbReference type="ARBA" id="ARBA00022989"/>
    </source>
</evidence>
<keyword evidence="2 5" id="KW-0812">Transmembrane</keyword>
<evidence type="ECO:0000313" key="7">
    <source>
        <dbReference type="EMBL" id="MFC4336309.1"/>
    </source>
</evidence>
<keyword evidence="3 5" id="KW-1133">Transmembrane helix</keyword>
<comment type="caution">
    <text evidence="7">The sequence shown here is derived from an EMBL/GenBank/DDBJ whole genome shotgun (WGS) entry which is preliminary data.</text>
</comment>
<evidence type="ECO:0000259" key="6">
    <source>
        <dbReference type="Pfam" id="PF06305"/>
    </source>
</evidence>
<evidence type="ECO:0000256" key="1">
    <source>
        <dbReference type="ARBA" id="ARBA00022475"/>
    </source>
</evidence>
<organism evidence="7 8">
    <name type="scientific">Salininema proteolyticum</name>
    <dbReference type="NCBI Taxonomy" id="1607685"/>
    <lineage>
        <taxon>Bacteria</taxon>
        <taxon>Bacillati</taxon>
        <taxon>Actinomycetota</taxon>
        <taxon>Actinomycetes</taxon>
        <taxon>Glycomycetales</taxon>
        <taxon>Glycomycetaceae</taxon>
        <taxon>Salininema</taxon>
    </lineage>
</organism>
<dbReference type="InterPro" id="IPR010445">
    <property type="entry name" value="LapA_dom"/>
</dbReference>
<dbReference type="Pfam" id="PF06305">
    <property type="entry name" value="LapA_dom"/>
    <property type="match status" value="1"/>
</dbReference>